<dbReference type="PANTHER" id="PTHR34374">
    <property type="entry name" value="LARGE RIBOSOMAL RNA SUBUNIT ACCUMULATION PROTEIN YCED HOMOLOG 1, CHLOROPLASTIC"/>
    <property type="match status" value="1"/>
</dbReference>
<dbReference type="PANTHER" id="PTHR34374:SF1">
    <property type="entry name" value="LARGE RIBOSOMAL RNA SUBUNIT ACCUMULATION PROTEIN YCED HOMOLOG 1, CHLOROPLASTIC"/>
    <property type="match status" value="1"/>
</dbReference>
<evidence type="ECO:0000313" key="2">
    <source>
        <dbReference type="Proteomes" id="UP000632377"/>
    </source>
</evidence>
<name>A0ABS1T6J4_9CLOT</name>
<dbReference type="InterPro" id="IPR003772">
    <property type="entry name" value="YceD"/>
</dbReference>
<reference evidence="1 2" key="1">
    <citation type="submission" date="2021-01" db="EMBL/GenBank/DDBJ databases">
        <title>Genome public.</title>
        <authorList>
            <person name="Liu C."/>
            <person name="Sun Q."/>
        </authorList>
    </citation>
    <scope>NUCLEOTIDE SEQUENCE [LARGE SCALE GENOMIC DNA]</scope>
    <source>
        <strain evidence="1 2">YIM B02515</strain>
    </source>
</reference>
<comment type="caution">
    <text evidence="1">The sequence shown here is derived from an EMBL/GenBank/DDBJ whole genome shotgun (WGS) entry which is preliminary data.</text>
</comment>
<dbReference type="EMBL" id="JAESWC010000002">
    <property type="protein sequence ID" value="MBL4934930.1"/>
    <property type="molecule type" value="Genomic_DNA"/>
</dbReference>
<sequence>MIVDVADLIKKKVSRKEVHLVYDEENFYDDREKIEFLKPVTLEGELHLTGDIITLDGEIITKISLPCSRCLVNFNHDVDILIHEEFSTNFDNKDDEIIFIDGDTIDITNIVKNNIILSLPIKKLCNEDCKGLCQHCGINLNDTSCSCEKDDIDPRFAKLKDLFSAD</sequence>
<gene>
    <name evidence="1" type="ORF">JK636_04060</name>
</gene>
<accession>A0ABS1T6J4</accession>
<protein>
    <submittedName>
        <fullName evidence="1">DUF177 domain-containing protein</fullName>
    </submittedName>
</protein>
<dbReference type="Proteomes" id="UP000632377">
    <property type="component" value="Unassembled WGS sequence"/>
</dbReference>
<organism evidence="1 2">
    <name type="scientific">Clostridium rhizosphaerae</name>
    <dbReference type="NCBI Taxonomy" id="2803861"/>
    <lineage>
        <taxon>Bacteria</taxon>
        <taxon>Bacillati</taxon>
        <taxon>Bacillota</taxon>
        <taxon>Clostridia</taxon>
        <taxon>Eubacteriales</taxon>
        <taxon>Clostridiaceae</taxon>
        <taxon>Clostridium</taxon>
    </lineage>
</organism>
<dbReference type="Pfam" id="PF02620">
    <property type="entry name" value="YceD"/>
    <property type="match status" value="1"/>
</dbReference>
<proteinExistence type="predicted"/>
<keyword evidence="2" id="KW-1185">Reference proteome</keyword>
<dbReference type="RefSeq" id="WP_202747565.1">
    <property type="nucleotide sequence ID" value="NZ_JAESWC010000002.1"/>
</dbReference>
<evidence type="ECO:0000313" key="1">
    <source>
        <dbReference type="EMBL" id="MBL4934930.1"/>
    </source>
</evidence>